<evidence type="ECO:0000313" key="3">
    <source>
        <dbReference type="EMBL" id="SHM42822.1"/>
    </source>
</evidence>
<evidence type="ECO:0000256" key="2">
    <source>
        <dbReference type="SAM" id="Phobius"/>
    </source>
</evidence>
<gene>
    <name evidence="3" type="ORF">SAMN05878437_2905</name>
</gene>
<feature type="transmembrane region" description="Helical" evidence="2">
    <location>
        <begin position="90"/>
        <end position="110"/>
    </location>
</feature>
<proteinExistence type="predicted"/>
<protein>
    <submittedName>
        <fullName evidence="3">Uncharacterized protein</fullName>
    </submittedName>
</protein>
<keyword evidence="2" id="KW-0812">Transmembrane</keyword>
<dbReference type="EMBL" id="LT670847">
    <property type="protein sequence ID" value="SHM42822.1"/>
    <property type="molecule type" value="Genomic_DNA"/>
</dbReference>
<sequence>MLFADSMSLLWLTYYGISILVLGAVYLAFAFLPRLPRLLLTWAIGGAMWMPASFVLPLVEEGEFYTGWAPSAMVAAVGVLEKDSSAVGGLLWLLAGVVLGSLIGIALWWWRRPYRQGDDHTPSTAADPKSAEHSPRRREPVVG</sequence>
<keyword evidence="4" id="KW-1185">Reference proteome</keyword>
<feature type="transmembrane region" description="Helical" evidence="2">
    <location>
        <begin position="12"/>
        <end position="32"/>
    </location>
</feature>
<evidence type="ECO:0000256" key="1">
    <source>
        <dbReference type="SAM" id="MobiDB-lite"/>
    </source>
</evidence>
<feature type="transmembrane region" description="Helical" evidence="2">
    <location>
        <begin position="39"/>
        <end position="59"/>
    </location>
</feature>
<accession>A0A1M7IPS6</accession>
<dbReference type="Proteomes" id="UP000190911">
    <property type="component" value="Chromosome I"/>
</dbReference>
<dbReference type="InParanoid" id="A0A1M7IPS6"/>
<dbReference type="RefSeq" id="WP_079554736.1">
    <property type="nucleotide sequence ID" value="NZ_LT670847.1"/>
</dbReference>
<feature type="region of interest" description="Disordered" evidence="1">
    <location>
        <begin position="119"/>
        <end position="143"/>
    </location>
</feature>
<name>A0A1M7IPS6_9GAMM</name>
<feature type="compositionally biased region" description="Basic and acidic residues" evidence="1">
    <location>
        <begin position="129"/>
        <end position="143"/>
    </location>
</feature>
<organism evidence="3 4">
    <name type="scientific">Vreelandella subglaciescola</name>
    <dbReference type="NCBI Taxonomy" id="29571"/>
    <lineage>
        <taxon>Bacteria</taxon>
        <taxon>Pseudomonadati</taxon>
        <taxon>Pseudomonadota</taxon>
        <taxon>Gammaproteobacteria</taxon>
        <taxon>Oceanospirillales</taxon>
        <taxon>Halomonadaceae</taxon>
        <taxon>Vreelandella</taxon>
    </lineage>
</organism>
<dbReference type="STRING" id="29571.SAMN05878437_2905"/>
<dbReference type="OrthoDB" id="6182707at2"/>
<keyword evidence="2" id="KW-1133">Transmembrane helix</keyword>
<keyword evidence="2" id="KW-0472">Membrane</keyword>
<evidence type="ECO:0000313" key="4">
    <source>
        <dbReference type="Proteomes" id="UP000190911"/>
    </source>
</evidence>
<dbReference type="AlphaFoldDB" id="A0A1M7IPS6"/>
<reference evidence="3 4" key="1">
    <citation type="submission" date="2016-11" db="EMBL/GenBank/DDBJ databases">
        <authorList>
            <person name="Jaros S."/>
            <person name="Januszkiewicz K."/>
            <person name="Wedrychowicz H."/>
        </authorList>
    </citation>
    <scope>NUCLEOTIDE SEQUENCE [LARGE SCALE GENOMIC DNA]</scope>
    <source>
        <strain evidence="3 4">ACAM 12</strain>
    </source>
</reference>